<evidence type="ECO:0000313" key="2">
    <source>
        <dbReference type="Proteomes" id="UP000269708"/>
    </source>
</evidence>
<dbReference type="PANTHER" id="PTHR38589">
    <property type="entry name" value="BLR0621 PROTEIN"/>
    <property type="match status" value="1"/>
</dbReference>
<gene>
    <name evidence="1" type="ORF">EDC50_2310</name>
</gene>
<dbReference type="EMBL" id="RKQN01000003">
    <property type="protein sequence ID" value="RPE77055.1"/>
    <property type="molecule type" value="Genomic_DNA"/>
</dbReference>
<reference evidence="1 2" key="1">
    <citation type="submission" date="2018-11" db="EMBL/GenBank/DDBJ databases">
        <title>Genomic Encyclopedia of Type Strains, Phase IV (KMG-IV): sequencing the most valuable type-strain genomes for metagenomic binning, comparative biology and taxonomic classification.</title>
        <authorList>
            <person name="Goeker M."/>
        </authorList>
    </citation>
    <scope>NUCLEOTIDE SEQUENCE [LARGE SCALE GENOMIC DNA]</scope>
    <source>
        <strain evidence="1 2">DSM 25623</strain>
    </source>
</reference>
<dbReference type="AlphaFoldDB" id="A0A3N4V6T2"/>
<sequence length="283" mass="30367">MGERMRLEPNLPPRPANAAMTRRPPAAFGPGCLAWLLLAWLLLALAACATGPQRAALPWRDAEQLVLVVVPDWNATAGELRRYERRGAGWREIDAAVPVAIGRNGAAWGAGLHPARSDGPQKREGDGRAPAGVFALGTAFGYAGRAATALPYRGTTASDWCIDVPASPLYNRIVDAREAGSDAVAGSTEPMRRDLHANGDPRYRLGFVIGHNPGNRPGAGSCIFAHLWRAPGEPTAGCTAMAEPAMRALLGWLDPRRRPVFVLLPQAEYGRLRHAWDLPETAP</sequence>
<accession>A0A3N4V6T2</accession>
<dbReference type="Proteomes" id="UP000269708">
    <property type="component" value="Unassembled WGS sequence"/>
</dbReference>
<protein>
    <submittedName>
        <fullName evidence="1">L,D-peptidoglycan transpeptidase YkuD (ErfK/YbiS/YcfS/YnhG family)</fullName>
    </submittedName>
</protein>
<dbReference type="PANTHER" id="PTHR38589:SF1">
    <property type="entry name" value="BLR0621 PROTEIN"/>
    <property type="match status" value="1"/>
</dbReference>
<proteinExistence type="predicted"/>
<comment type="caution">
    <text evidence="1">The sequence shown here is derived from an EMBL/GenBank/DDBJ whole genome shotgun (WGS) entry which is preliminary data.</text>
</comment>
<keyword evidence="2" id="KW-1185">Reference proteome</keyword>
<organism evidence="1 2">
    <name type="scientific">Vulcaniibacterium tengchongense</name>
    <dbReference type="NCBI Taxonomy" id="1273429"/>
    <lineage>
        <taxon>Bacteria</taxon>
        <taxon>Pseudomonadati</taxon>
        <taxon>Pseudomonadota</taxon>
        <taxon>Gammaproteobacteria</taxon>
        <taxon>Lysobacterales</taxon>
        <taxon>Lysobacteraceae</taxon>
        <taxon>Vulcaniibacterium</taxon>
    </lineage>
</organism>
<name>A0A3N4V6T2_9GAMM</name>
<evidence type="ECO:0000313" key="1">
    <source>
        <dbReference type="EMBL" id="RPE77055.1"/>
    </source>
</evidence>